<dbReference type="InterPro" id="IPR013096">
    <property type="entry name" value="Cupin_2"/>
</dbReference>
<evidence type="ECO:0000313" key="2">
    <source>
        <dbReference type="EMBL" id="TVY37734.1"/>
    </source>
</evidence>
<dbReference type="OrthoDB" id="5793281at2759"/>
<evidence type="ECO:0000313" key="3">
    <source>
        <dbReference type="Proteomes" id="UP000462212"/>
    </source>
</evidence>
<evidence type="ECO:0000259" key="1">
    <source>
        <dbReference type="Pfam" id="PF07883"/>
    </source>
</evidence>
<dbReference type="InterPro" id="IPR011051">
    <property type="entry name" value="RmlC_Cupin_sf"/>
</dbReference>
<dbReference type="SUPFAM" id="SSF51182">
    <property type="entry name" value="RmlC-like cupins"/>
    <property type="match status" value="1"/>
</dbReference>
<sequence length="157" mass="16996">MASQRPALPAVEPTYDINRPFNKFIPLYAHPIPTCPGKSIVALRVEFPPNGSTPPHTHAGAFVTVNVVSGFVYNKMNDEAMEVFGPGEVFTEGPGCRHVLSDNASREEEAVIVATMVVDTRVLDEGGVMAYVVIDEVWKEAVMERIVKDAAAAGEKV</sequence>
<dbReference type="Gene3D" id="2.60.120.10">
    <property type="entry name" value="Jelly Rolls"/>
    <property type="match status" value="1"/>
</dbReference>
<organism evidence="2 3">
    <name type="scientific">Lachnellula subtilissima</name>
    <dbReference type="NCBI Taxonomy" id="602034"/>
    <lineage>
        <taxon>Eukaryota</taxon>
        <taxon>Fungi</taxon>
        <taxon>Dikarya</taxon>
        <taxon>Ascomycota</taxon>
        <taxon>Pezizomycotina</taxon>
        <taxon>Leotiomycetes</taxon>
        <taxon>Helotiales</taxon>
        <taxon>Lachnaceae</taxon>
        <taxon>Lachnellula</taxon>
    </lineage>
</organism>
<reference evidence="2 3" key="1">
    <citation type="submission" date="2018-05" db="EMBL/GenBank/DDBJ databases">
        <title>Genome sequencing and assembly of the regulated plant pathogen Lachnellula willkommii and related sister species for the development of diagnostic species identification markers.</title>
        <authorList>
            <person name="Giroux E."/>
            <person name="Bilodeau G."/>
        </authorList>
    </citation>
    <scope>NUCLEOTIDE SEQUENCE [LARGE SCALE GENOMIC DNA]</scope>
    <source>
        <strain evidence="2 3">CBS 197.66</strain>
    </source>
</reference>
<dbReference type="AlphaFoldDB" id="A0A8H8RLI7"/>
<protein>
    <recommendedName>
        <fullName evidence="1">Cupin type-2 domain-containing protein</fullName>
    </recommendedName>
</protein>
<gene>
    <name evidence="2" type="ORF">LSUB1_G004826</name>
</gene>
<feature type="domain" description="Cupin type-2" evidence="1">
    <location>
        <begin position="44"/>
        <end position="113"/>
    </location>
</feature>
<dbReference type="InterPro" id="IPR014710">
    <property type="entry name" value="RmlC-like_jellyroll"/>
</dbReference>
<dbReference type="CDD" id="cd02234">
    <property type="entry name" value="cupin_BLR7677-like"/>
    <property type="match status" value="1"/>
</dbReference>
<dbReference type="Proteomes" id="UP000462212">
    <property type="component" value="Unassembled WGS sequence"/>
</dbReference>
<keyword evidence="3" id="KW-1185">Reference proteome</keyword>
<proteinExistence type="predicted"/>
<accession>A0A8H8RLI7</accession>
<dbReference type="PANTHER" id="PTHR38599:SF1">
    <property type="entry name" value="CUPIN DOMAIN PROTEIN (AFU_ORTHOLOGUE AFUA_3G13620)"/>
    <property type="match status" value="1"/>
</dbReference>
<dbReference type="Pfam" id="PF07883">
    <property type="entry name" value="Cupin_2"/>
    <property type="match status" value="1"/>
</dbReference>
<name>A0A8H8RLI7_9HELO</name>
<dbReference type="PANTHER" id="PTHR38599">
    <property type="entry name" value="CUPIN DOMAIN PROTEIN (AFU_ORTHOLOGUE AFUA_3G13620)"/>
    <property type="match status" value="1"/>
</dbReference>
<comment type="caution">
    <text evidence="2">The sequence shown here is derived from an EMBL/GenBank/DDBJ whole genome shotgun (WGS) entry which is preliminary data.</text>
</comment>
<dbReference type="EMBL" id="QGMJ01000330">
    <property type="protein sequence ID" value="TVY37734.1"/>
    <property type="molecule type" value="Genomic_DNA"/>
</dbReference>